<gene>
    <name evidence="9" type="ORF">SAMN05421747_110108</name>
</gene>
<dbReference type="Gene3D" id="3.90.79.10">
    <property type="entry name" value="Nucleoside Triphosphate Pyrophosphohydrolase"/>
    <property type="match status" value="1"/>
</dbReference>
<comment type="similarity">
    <text evidence="3">Belongs to the Nudix hydrolase family. NudK subfamily.</text>
</comment>
<dbReference type="InterPro" id="IPR000086">
    <property type="entry name" value="NUDIX_hydrolase_dom"/>
</dbReference>
<evidence type="ECO:0000256" key="6">
    <source>
        <dbReference type="ARBA" id="ARBA00032162"/>
    </source>
</evidence>
<dbReference type="EMBL" id="FOLL01000010">
    <property type="protein sequence ID" value="SFC41287.1"/>
    <property type="molecule type" value="Genomic_DNA"/>
</dbReference>
<evidence type="ECO:0000256" key="4">
    <source>
        <dbReference type="ARBA" id="ARBA00016377"/>
    </source>
</evidence>
<dbReference type="InterPro" id="IPR020084">
    <property type="entry name" value="NUDIX_hydrolase_CS"/>
</dbReference>
<protein>
    <recommendedName>
        <fullName evidence="4">GDP-mannose pyrophosphatase</fullName>
    </recommendedName>
    <alternativeName>
        <fullName evidence="6">GDP-mannose hydrolase</fullName>
    </alternativeName>
    <alternativeName>
        <fullName evidence="7">GDPMK</fullName>
    </alternativeName>
</protein>
<feature type="domain" description="Nudix hydrolase" evidence="8">
    <location>
        <begin position="40"/>
        <end position="169"/>
    </location>
</feature>
<evidence type="ECO:0000256" key="7">
    <source>
        <dbReference type="ARBA" id="ARBA00032272"/>
    </source>
</evidence>
<evidence type="ECO:0000313" key="10">
    <source>
        <dbReference type="Proteomes" id="UP000199577"/>
    </source>
</evidence>
<dbReference type="Proteomes" id="UP000199577">
    <property type="component" value="Unassembled WGS sequence"/>
</dbReference>
<sequence>MLHWETLSSEYLVRKPWAVLRKDVCRMPNGHIVPEYYVLEYPDWVNMVALTVDNQFILVRQYRHGIKQDVLEIPGGVIDPGEDAPTAAAREMLEETGYRFEHIEPMVTLFPNPATSNNKTYSYLLTGGVKVQEQQLDEQEEIDVILVNPDELKELLLDNRFGQALHTAALFYALAKLEMFR</sequence>
<dbReference type="InterPro" id="IPR015797">
    <property type="entry name" value="NUDIX_hydrolase-like_dom_sf"/>
</dbReference>
<keyword evidence="10" id="KW-1185">Reference proteome</keyword>
<dbReference type="PROSITE" id="PS51462">
    <property type="entry name" value="NUDIX"/>
    <property type="match status" value="1"/>
</dbReference>
<evidence type="ECO:0000256" key="1">
    <source>
        <dbReference type="ARBA" id="ARBA00000847"/>
    </source>
</evidence>
<dbReference type="Pfam" id="PF00293">
    <property type="entry name" value="NUDIX"/>
    <property type="match status" value="1"/>
</dbReference>
<reference evidence="9 10" key="1">
    <citation type="submission" date="2016-10" db="EMBL/GenBank/DDBJ databases">
        <authorList>
            <person name="de Groot N.N."/>
        </authorList>
    </citation>
    <scope>NUCLEOTIDE SEQUENCE [LARGE SCALE GENOMIC DNA]</scope>
    <source>
        <strain evidence="9 10">DSM 22900</strain>
    </source>
</reference>
<dbReference type="SUPFAM" id="SSF55811">
    <property type="entry name" value="Nudix"/>
    <property type="match status" value="1"/>
</dbReference>
<comment type="cofactor">
    <cofactor evidence="2">
        <name>Mg(2+)</name>
        <dbReference type="ChEBI" id="CHEBI:18420"/>
    </cofactor>
</comment>
<evidence type="ECO:0000256" key="3">
    <source>
        <dbReference type="ARBA" id="ARBA00007275"/>
    </source>
</evidence>
<dbReference type="GO" id="GO:0006753">
    <property type="term" value="P:nucleoside phosphate metabolic process"/>
    <property type="evidence" value="ECO:0007669"/>
    <property type="project" value="TreeGrafter"/>
</dbReference>
<organism evidence="9 10">
    <name type="scientific">Parapedobacter composti</name>
    <dbReference type="NCBI Taxonomy" id="623281"/>
    <lineage>
        <taxon>Bacteria</taxon>
        <taxon>Pseudomonadati</taxon>
        <taxon>Bacteroidota</taxon>
        <taxon>Sphingobacteriia</taxon>
        <taxon>Sphingobacteriales</taxon>
        <taxon>Sphingobacteriaceae</taxon>
        <taxon>Parapedobacter</taxon>
    </lineage>
</organism>
<comment type="catalytic activity">
    <reaction evidence="1">
        <text>GDP-alpha-D-mannose + H2O = alpha-D-mannose 1-phosphate + GMP + 2 H(+)</text>
        <dbReference type="Rhea" id="RHEA:27978"/>
        <dbReference type="ChEBI" id="CHEBI:15377"/>
        <dbReference type="ChEBI" id="CHEBI:15378"/>
        <dbReference type="ChEBI" id="CHEBI:57527"/>
        <dbReference type="ChEBI" id="CHEBI:58115"/>
        <dbReference type="ChEBI" id="CHEBI:58409"/>
    </reaction>
</comment>
<dbReference type="AlphaFoldDB" id="A0A1I1IYB7"/>
<dbReference type="RefSeq" id="WP_090973819.1">
    <property type="nucleotide sequence ID" value="NZ_FOLL01000010.1"/>
</dbReference>
<dbReference type="PANTHER" id="PTHR11839">
    <property type="entry name" value="UDP/ADP-SUGAR PYROPHOSPHATASE"/>
    <property type="match status" value="1"/>
</dbReference>
<dbReference type="PROSITE" id="PS00893">
    <property type="entry name" value="NUDIX_BOX"/>
    <property type="match status" value="1"/>
</dbReference>
<keyword evidence="5" id="KW-0378">Hydrolase</keyword>
<name>A0A1I1IYB7_9SPHI</name>
<dbReference type="GO" id="GO:0016787">
    <property type="term" value="F:hydrolase activity"/>
    <property type="evidence" value="ECO:0007669"/>
    <property type="project" value="UniProtKB-KW"/>
</dbReference>
<evidence type="ECO:0000256" key="5">
    <source>
        <dbReference type="ARBA" id="ARBA00022801"/>
    </source>
</evidence>
<accession>A0A1I1IYB7</accession>
<dbReference type="PANTHER" id="PTHR11839:SF18">
    <property type="entry name" value="NUDIX HYDROLASE DOMAIN-CONTAINING PROTEIN"/>
    <property type="match status" value="1"/>
</dbReference>
<evidence type="ECO:0000259" key="8">
    <source>
        <dbReference type="PROSITE" id="PS51462"/>
    </source>
</evidence>
<evidence type="ECO:0000313" key="9">
    <source>
        <dbReference type="EMBL" id="SFC41287.1"/>
    </source>
</evidence>
<dbReference type="GO" id="GO:0019693">
    <property type="term" value="P:ribose phosphate metabolic process"/>
    <property type="evidence" value="ECO:0007669"/>
    <property type="project" value="TreeGrafter"/>
</dbReference>
<proteinExistence type="inferred from homology"/>
<dbReference type="STRING" id="623281.SAMN05421747_110108"/>
<dbReference type="CDD" id="cd03424">
    <property type="entry name" value="NUDIX_ADPRase_Nudt5_UGPPase_Nudt14"/>
    <property type="match status" value="1"/>
</dbReference>
<dbReference type="OrthoDB" id="9806150at2"/>
<evidence type="ECO:0000256" key="2">
    <source>
        <dbReference type="ARBA" id="ARBA00001946"/>
    </source>
</evidence>